<feature type="region of interest" description="Disordered" evidence="2">
    <location>
        <begin position="706"/>
        <end position="725"/>
    </location>
</feature>
<feature type="compositionally biased region" description="Pro residues" evidence="2">
    <location>
        <begin position="61"/>
        <end position="70"/>
    </location>
</feature>
<evidence type="ECO:0000313" key="3">
    <source>
        <dbReference type="EMBL" id="KAG1769973.1"/>
    </source>
</evidence>
<keyword evidence="4" id="KW-1185">Reference proteome</keyword>
<reference evidence="3" key="1">
    <citation type="journal article" date="2020" name="New Phytol.">
        <title>Comparative genomics reveals dynamic genome evolution in host specialist ectomycorrhizal fungi.</title>
        <authorList>
            <person name="Lofgren L.A."/>
            <person name="Nguyen N.H."/>
            <person name="Vilgalys R."/>
            <person name="Ruytinx J."/>
            <person name="Liao H.L."/>
            <person name="Branco S."/>
            <person name="Kuo A."/>
            <person name="LaButti K."/>
            <person name="Lipzen A."/>
            <person name="Andreopoulos W."/>
            <person name="Pangilinan J."/>
            <person name="Riley R."/>
            <person name="Hundley H."/>
            <person name="Na H."/>
            <person name="Barry K."/>
            <person name="Grigoriev I.V."/>
            <person name="Stajich J.E."/>
            <person name="Kennedy P.G."/>
        </authorList>
    </citation>
    <scope>NUCLEOTIDE SEQUENCE</scope>
    <source>
        <strain evidence="3">DOB743</strain>
    </source>
</reference>
<organism evidence="3 4">
    <name type="scientific">Suillus placidus</name>
    <dbReference type="NCBI Taxonomy" id="48579"/>
    <lineage>
        <taxon>Eukaryota</taxon>
        <taxon>Fungi</taxon>
        <taxon>Dikarya</taxon>
        <taxon>Basidiomycota</taxon>
        <taxon>Agaricomycotina</taxon>
        <taxon>Agaricomycetes</taxon>
        <taxon>Agaricomycetidae</taxon>
        <taxon>Boletales</taxon>
        <taxon>Suillineae</taxon>
        <taxon>Suillaceae</taxon>
        <taxon>Suillus</taxon>
    </lineage>
</organism>
<feature type="compositionally biased region" description="Basic and acidic residues" evidence="2">
    <location>
        <begin position="15"/>
        <end position="31"/>
    </location>
</feature>
<dbReference type="AlphaFoldDB" id="A0A9P6ZKD2"/>
<feature type="coiled-coil region" evidence="1">
    <location>
        <begin position="105"/>
        <end position="150"/>
    </location>
</feature>
<feature type="region of interest" description="Disordered" evidence="2">
    <location>
        <begin position="389"/>
        <end position="412"/>
    </location>
</feature>
<comment type="caution">
    <text evidence="3">The sequence shown here is derived from an EMBL/GenBank/DDBJ whole genome shotgun (WGS) entry which is preliminary data.</text>
</comment>
<accession>A0A9P6ZKD2</accession>
<evidence type="ECO:0000313" key="4">
    <source>
        <dbReference type="Proteomes" id="UP000714275"/>
    </source>
</evidence>
<protein>
    <submittedName>
        <fullName evidence="3">Uncharacterized protein</fullName>
    </submittedName>
</protein>
<gene>
    <name evidence="3" type="ORF">EV702DRAFT_1049526</name>
</gene>
<dbReference type="Proteomes" id="UP000714275">
    <property type="component" value="Unassembled WGS sequence"/>
</dbReference>
<dbReference type="OrthoDB" id="3269403at2759"/>
<proteinExistence type="predicted"/>
<evidence type="ECO:0000256" key="1">
    <source>
        <dbReference type="SAM" id="Coils"/>
    </source>
</evidence>
<keyword evidence="1" id="KW-0175">Coiled coil</keyword>
<sequence length="764" mass="88642">MNSYPAMSVDNVDVDMQRHEPEDAQTSHDADLFNDDDDDDESGAGNFMDALSQPPNQLPTDAPPPTPLTQPPTDALRVRHTFRIDKRAREEVMGEKRRFHEVDFSESLRKTLYEQKEQIKQILEEREVIRQEAQDSLDKQRRLIEEERERHIRDVNEKTWQWEAGPERTGEAKQAKKNAAEEMIWREDLAQCEAELRARKDKELAEELARREAELSARKDKELAEVLARLRSRIKGKKRQRGEEEQQIMGIANKVEQLEERTLERRRLADELARREAELSERKKQEVEEREKVIAAEMEQRLQLEIEKLRAEKASELANMEQRFARHGRQQHAAMDIDTDPVPGSTQQQPKMPQKPRFKTPCLESIKKIRKARGATRKMRLVSVAEDDDPMDTHRERSPIVEQEPPRFQPEPDDAMSAMENAVSRGIEAALRRIFVNKGLPTSTKRSPRRKRMQDDEVKMERAAELNHERDFLLGEVQRLLKDIFSITQDADFIVHQPAIREDVYSYEYEDGPGPDAKNLAFDLTHGSSTPWNTRILDILVEQLQRRNAEEQWPMRRSNGYYKAILEDRYKRLRTTWRAAQPKITGKGHHGDRSRSGGEVDHKERRKSEVGSSNNCVGETAKILEHIINLKKDDEDEDLPAWMWLQKVIKTLGDGGMSSEESDVENDIHCVLRVKNMAWRRKIERELDVIDHQRVLDDDVFAPQGSKPMKRIRAPGNSMSERSPITGLPKALYDGEWVDGLTGGQMERLNVSNDAFRWMKVAVV</sequence>
<feature type="compositionally biased region" description="Basic and acidic residues" evidence="2">
    <location>
        <begin position="589"/>
        <end position="609"/>
    </location>
</feature>
<dbReference type="EMBL" id="JABBWD010000068">
    <property type="protein sequence ID" value="KAG1769973.1"/>
    <property type="molecule type" value="Genomic_DNA"/>
</dbReference>
<name>A0A9P6ZKD2_9AGAM</name>
<feature type="region of interest" description="Disordered" evidence="2">
    <location>
        <begin position="582"/>
        <end position="614"/>
    </location>
</feature>
<feature type="region of interest" description="Disordered" evidence="2">
    <location>
        <begin position="1"/>
        <end position="78"/>
    </location>
</feature>
<feature type="coiled-coil region" evidence="1">
    <location>
        <begin position="205"/>
        <end position="319"/>
    </location>
</feature>
<feature type="compositionally biased region" description="Acidic residues" evidence="2">
    <location>
        <begin position="32"/>
        <end position="42"/>
    </location>
</feature>
<evidence type="ECO:0000256" key="2">
    <source>
        <dbReference type="SAM" id="MobiDB-lite"/>
    </source>
</evidence>